<feature type="binding site" evidence="5">
    <location>
        <position position="70"/>
    </location>
    <ligand>
        <name>Fe cation</name>
        <dbReference type="ChEBI" id="CHEBI:24875"/>
        <label>1</label>
    </ligand>
</feature>
<dbReference type="InterPro" id="IPR001519">
    <property type="entry name" value="Ferritin"/>
</dbReference>
<proteinExistence type="predicted"/>
<dbReference type="CDD" id="cd01055">
    <property type="entry name" value="Nonheme_Ferritin"/>
    <property type="match status" value="1"/>
</dbReference>
<dbReference type="GO" id="GO:0006879">
    <property type="term" value="P:intracellular iron ion homeostasis"/>
    <property type="evidence" value="ECO:0007669"/>
    <property type="project" value="UniProtKB-KW"/>
</dbReference>
<reference evidence="9 11" key="1">
    <citation type="submission" date="2015-03" db="EMBL/GenBank/DDBJ databases">
        <authorList>
            <person name="Murphy D."/>
        </authorList>
    </citation>
    <scope>NUCLEOTIDE SEQUENCE [LARGE SCALE GENOMIC DNA]</scope>
    <source>
        <strain evidence="9 11">PAP088</strain>
    </source>
</reference>
<dbReference type="PANTHER" id="PTHR11431">
    <property type="entry name" value="FERRITIN"/>
    <property type="match status" value="1"/>
</dbReference>
<feature type="binding site" evidence="5">
    <location>
        <position position="111"/>
    </location>
    <ligand>
        <name>Fe cation</name>
        <dbReference type="ChEBI" id="CHEBI:24875"/>
        <label>1</label>
    </ligand>
</feature>
<gene>
    <name evidence="9" type="primary">bfrB_2</name>
    <name evidence="8" type="ORF">ERS075527_00715</name>
    <name evidence="9" type="ORF">ERS075579_04327</name>
</gene>
<dbReference type="InterPro" id="IPR009040">
    <property type="entry name" value="Ferritin-like_diiron"/>
</dbReference>
<dbReference type="EMBL" id="CSWP01000010">
    <property type="protein sequence ID" value="CPV67990.1"/>
    <property type="molecule type" value="Genomic_DNA"/>
</dbReference>
<name>A0A0U0YHZ4_9MYCO</name>
<evidence type="ECO:0000256" key="1">
    <source>
        <dbReference type="ARBA" id="ARBA00022434"/>
    </source>
</evidence>
<keyword evidence="2 5" id="KW-0479">Metal-binding</keyword>
<keyword evidence="3 9" id="KW-0560">Oxidoreductase</keyword>
<keyword evidence="4 5" id="KW-0408">Iron</keyword>
<dbReference type="GO" id="GO:0006826">
    <property type="term" value="P:iron ion transport"/>
    <property type="evidence" value="ECO:0007669"/>
    <property type="project" value="InterPro"/>
</dbReference>
<reference evidence="8 10" key="2">
    <citation type="submission" date="2015-03" db="EMBL/GenBank/DDBJ databases">
        <authorList>
            <consortium name="Pathogen Informatics"/>
            <person name="Murphy D."/>
        </authorList>
    </citation>
    <scope>NUCLEOTIDE SEQUENCE [LARGE SCALE GENOMIC DNA]</scope>
    <source>
        <strain evidence="8 10">PAP036</strain>
    </source>
</reference>
<evidence type="ECO:0000313" key="9">
    <source>
        <dbReference type="EMBL" id="CPV67990.1"/>
    </source>
</evidence>
<keyword evidence="1 6" id="KW-0409">Iron storage</keyword>
<dbReference type="InterPro" id="IPR041719">
    <property type="entry name" value="Ferritin_prok"/>
</dbReference>
<evidence type="ECO:0000256" key="6">
    <source>
        <dbReference type="RuleBase" id="RU361145"/>
    </source>
</evidence>
<dbReference type="GO" id="GO:0008199">
    <property type="term" value="F:ferric iron binding"/>
    <property type="evidence" value="ECO:0007669"/>
    <property type="project" value="InterPro"/>
</dbReference>
<dbReference type="GO" id="GO:0008198">
    <property type="term" value="F:ferrous iron binding"/>
    <property type="evidence" value="ECO:0007669"/>
    <property type="project" value="TreeGrafter"/>
</dbReference>
<dbReference type="PANTHER" id="PTHR11431:SF127">
    <property type="entry name" value="BACTERIAL NON-HEME FERRITIN"/>
    <property type="match status" value="1"/>
</dbReference>
<evidence type="ECO:0000256" key="3">
    <source>
        <dbReference type="ARBA" id="ARBA00023002"/>
    </source>
</evidence>
<evidence type="ECO:0000256" key="4">
    <source>
        <dbReference type="ARBA" id="ARBA00023004"/>
    </source>
</evidence>
<dbReference type="Gene3D" id="1.20.1260.10">
    <property type="match status" value="1"/>
</dbReference>
<evidence type="ECO:0000256" key="2">
    <source>
        <dbReference type="ARBA" id="ARBA00022723"/>
    </source>
</evidence>
<dbReference type="EMBL" id="CSUW01000001">
    <property type="protein sequence ID" value="CPT04914.1"/>
    <property type="molecule type" value="Genomic_DNA"/>
</dbReference>
<dbReference type="GO" id="GO:0004322">
    <property type="term" value="F:ferroxidase activity"/>
    <property type="evidence" value="ECO:0007669"/>
    <property type="project" value="TreeGrafter"/>
</dbReference>
<dbReference type="Proteomes" id="UP000045782">
    <property type="component" value="Unassembled WGS sequence"/>
</dbReference>
<feature type="binding site" evidence="5">
    <location>
        <position position="144"/>
    </location>
    <ligand>
        <name>Fe cation</name>
        <dbReference type="ChEBI" id="CHEBI:24875"/>
        <label>1</label>
    </ligand>
</feature>
<feature type="binding site" evidence="5">
    <location>
        <position position="34"/>
    </location>
    <ligand>
        <name>Fe cation</name>
        <dbReference type="ChEBI" id="CHEBI:24875"/>
        <label>1</label>
    </ligand>
</feature>
<dbReference type="PROSITE" id="PS50905">
    <property type="entry name" value="FERRITIN_LIKE"/>
    <property type="match status" value="1"/>
</dbReference>
<dbReference type="InterPro" id="IPR009078">
    <property type="entry name" value="Ferritin-like_SF"/>
</dbReference>
<dbReference type="Proteomes" id="UP000038487">
    <property type="component" value="Unassembled WGS sequence"/>
</dbReference>
<dbReference type="AlphaFoldDB" id="A0A0U0YHZ4"/>
<evidence type="ECO:0000256" key="5">
    <source>
        <dbReference type="PIRSR" id="PIRSR601519-1"/>
    </source>
</evidence>
<dbReference type="Pfam" id="PF00210">
    <property type="entry name" value="Ferritin"/>
    <property type="match status" value="1"/>
</dbReference>
<dbReference type="SUPFAM" id="SSF47240">
    <property type="entry name" value="Ferritin-like"/>
    <property type="match status" value="1"/>
</dbReference>
<evidence type="ECO:0000313" key="11">
    <source>
        <dbReference type="Proteomes" id="UP000045782"/>
    </source>
</evidence>
<evidence type="ECO:0000259" key="7">
    <source>
        <dbReference type="PROSITE" id="PS50905"/>
    </source>
</evidence>
<dbReference type="InterPro" id="IPR008331">
    <property type="entry name" value="Ferritin_DPS_dom"/>
</dbReference>
<sequence length="193" mass="21578">MTRALTWPIVKFMTATDTPKTKFNALLHDQIGHEFTASQQYIAIAAYFDDADLPQLAAHFYKQAVEERNHAMMIVRYLIDRRVSVEIPPVGAVTNGFTAPREPLALALAQEQTVTEQVTQLARTARDEGDYIGEQFMQWFLKEQVEEVALMDTLLTVAERAGDNYFDLEEFVAREISVVESDPTAPPAAGGAL</sequence>
<feature type="binding site" evidence="5">
    <location>
        <position position="67"/>
    </location>
    <ligand>
        <name>Fe cation</name>
        <dbReference type="ChEBI" id="CHEBI:24875"/>
        <label>1</label>
    </ligand>
</feature>
<evidence type="ECO:0000313" key="10">
    <source>
        <dbReference type="Proteomes" id="UP000038487"/>
    </source>
</evidence>
<feature type="domain" description="Ferritin-like diiron" evidence="7">
    <location>
        <begin position="17"/>
        <end position="162"/>
    </location>
</feature>
<evidence type="ECO:0000313" key="8">
    <source>
        <dbReference type="EMBL" id="CPT04914.1"/>
    </source>
</evidence>
<protein>
    <recommendedName>
        <fullName evidence="6">Ferritin</fullName>
    </recommendedName>
</protein>
<dbReference type="GO" id="GO:0005829">
    <property type="term" value="C:cytosol"/>
    <property type="evidence" value="ECO:0007669"/>
    <property type="project" value="TreeGrafter"/>
</dbReference>
<dbReference type="InterPro" id="IPR012347">
    <property type="entry name" value="Ferritin-like"/>
</dbReference>
<organism evidence="9 11">
    <name type="scientific">Mycobacteroides abscessus</name>
    <dbReference type="NCBI Taxonomy" id="36809"/>
    <lineage>
        <taxon>Bacteria</taxon>
        <taxon>Bacillati</taxon>
        <taxon>Actinomycetota</taxon>
        <taxon>Actinomycetes</taxon>
        <taxon>Mycobacteriales</taxon>
        <taxon>Mycobacteriaceae</taxon>
        <taxon>Mycobacteroides</taxon>
    </lineage>
</organism>
<accession>A0A0U0YHZ4</accession>